<organism evidence="9 10">
    <name type="scientific">Phaseolus angularis</name>
    <name type="common">Azuki bean</name>
    <name type="synonym">Vigna angularis</name>
    <dbReference type="NCBI Taxonomy" id="3914"/>
    <lineage>
        <taxon>Eukaryota</taxon>
        <taxon>Viridiplantae</taxon>
        <taxon>Streptophyta</taxon>
        <taxon>Embryophyta</taxon>
        <taxon>Tracheophyta</taxon>
        <taxon>Spermatophyta</taxon>
        <taxon>Magnoliopsida</taxon>
        <taxon>eudicotyledons</taxon>
        <taxon>Gunneridae</taxon>
        <taxon>Pentapetalae</taxon>
        <taxon>rosids</taxon>
        <taxon>fabids</taxon>
        <taxon>Fabales</taxon>
        <taxon>Fabaceae</taxon>
        <taxon>Papilionoideae</taxon>
        <taxon>50 kb inversion clade</taxon>
        <taxon>NPAAA clade</taxon>
        <taxon>indigoferoid/millettioid clade</taxon>
        <taxon>Phaseoleae</taxon>
        <taxon>Vigna</taxon>
    </lineage>
</organism>
<accession>A0A8T0JV69</accession>
<comment type="caution">
    <text evidence="9">The sequence shown here is derived from an EMBL/GenBank/DDBJ whole genome shotgun (WGS) entry which is preliminary data.</text>
</comment>
<dbReference type="PANTHER" id="PTHR45764">
    <property type="entry name" value="BZIP TRANSCRIPTION FACTOR 44"/>
    <property type="match status" value="1"/>
</dbReference>
<dbReference type="SMART" id="SM00338">
    <property type="entry name" value="BRLZ"/>
    <property type="match status" value="1"/>
</dbReference>
<evidence type="ECO:0000256" key="2">
    <source>
        <dbReference type="ARBA" id="ARBA00023015"/>
    </source>
</evidence>
<dbReference type="Proteomes" id="UP000743370">
    <property type="component" value="Unassembled WGS sequence"/>
</dbReference>
<evidence type="ECO:0000256" key="3">
    <source>
        <dbReference type="ARBA" id="ARBA00023125"/>
    </source>
</evidence>
<dbReference type="GO" id="GO:0046982">
    <property type="term" value="F:protein heterodimerization activity"/>
    <property type="evidence" value="ECO:0007669"/>
    <property type="project" value="UniProtKB-ARBA"/>
</dbReference>
<feature type="region of interest" description="Disordered" evidence="7">
    <location>
        <begin position="1"/>
        <end position="50"/>
    </location>
</feature>
<protein>
    <submittedName>
        <fullName evidence="9">BZIP transcription factor</fullName>
    </submittedName>
</protein>
<keyword evidence="5" id="KW-0539">Nucleus</keyword>
<gene>
    <name evidence="9" type="ORF">HKW66_Vig0201410</name>
</gene>
<dbReference type="PANTHER" id="PTHR45764:SF38">
    <property type="entry name" value="BZIP TRANSCRIPTION FACTOR 44"/>
    <property type="match status" value="1"/>
</dbReference>
<dbReference type="CDD" id="cd14702">
    <property type="entry name" value="bZIP_plant_GBF1"/>
    <property type="match status" value="1"/>
</dbReference>
<keyword evidence="4" id="KW-0804">Transcription</keyword>
<evidence type="ECO:0000256" key="5">
    <source>
        <dbReference type="ARBA" id="ARBA00023242"/>
    </source>
</evidence>
<dbReference type="InterPro" id="IPR045314">
    <property type="entry name" value="bZIP_plant_GBF1"/>
</dbReference>
<name>A0A8T0JV69_PHAAN</name>
<dbReference type="SUPFAM" id="SSF57959">
    <property type="entry name" value="Leucine zipper domain"/>
    <property type="match status" value="1"/>
</dbReference>
<dbReference type="InterPro" id="IPR004827">
    <property type="entry name" value="bZIP"/>
</dbReference>
<evidence type="ECO:0000313" key="10">
    <source>
        <dbReference type="Proteomes" id="UP000743370"/>
    </source>
</evidence>
<dbReference type="FunFam" id="1.20.5.170:FF:000020">
    <property type="entry name" value="BZIP transcription factor"/>
    <property type="match status" value="1"/>
</dbReference>
<evidence type="ECO:0000313" key="9">
    <source>
        <dbReference type="EMBL" id="KAG2380769.1"/>
    </source>
</evidence>
<dbReference type="GO" id="GO:0000976">
    <property type="term" value="F:transcription cis-regulatory region binding"/>
    <property type="evidence" value="ECO:0007669"/>
    <property type="project" value="TreeGrafter"/>
</dbReference>
<dbReference type="Pfam" id="PF00170">
    <property type="entry name" value="bZIP_1"/>
    <property type="match status" value="1"/>
</dbReference>
<dbReference type="GO" id="GO:0005634">
    <property type="term" value="C:nucleus"/>
    <property type="evidence" value="ECO:0007669"/>
    <property type="project" value="UniProtKB-SubCell"/>
</dbReference>
<feature type="compositionally biased region" description="Low complexity" evidence="7">
    <location>
        <begin position="1"/>
        <end position="20"/>
    </location>
</feature>
<reference evidence="9 10" key="1">
    <citation type="submission" date="2020-05" db="EMBL/GenBank/DDBJ databases">
        <title>Vigna angularis (adzuki bean) Var. LongXiaoDou No. 4 denovo assembly.</title>
        <authorList>
            <person name="Xiang H."/>
        </authorList>
    </citation>
    <scope>NUCLEOTIDE SEQUENCE [LARGE SCALE GENOMIC DNA]</scope>
    <source>
        <tissue evidence="9">Leaf</tissue>
    </source>
</reference>
<keyword evidence="3" id="KW-0238">DNA-binding</keyword>
<dbReference type="PROSITE" id="PS00036">
    <property type="entry name" value="BZIP_BASIC"/>
    <property type="match status" value="1"/>
</dbReference>
<dbReference type="Gene3D" id="1.20.5.170">
    <property type="match status" value="1"/>
</dbReference>
<evidence type="ECO:0000256" key="7">
    <source>
        <dbReference type="SAM" id="MobiDB-lite"/>
    </source>
</evidence>
<evidence type="ECO:0000256" key="4">
    <source>
        <dbReference type="ARBA" id="ARBA00023163"/>
    </source>
</evidence>
<keyword evidence="2" id="KW-0805">Transcription regulation</keyword>
<dbReference type="GO" id="GO:0045893">
    <property type="term" value="P:positive regulation of DNA-templated transcription"/>
    <property type="evidence" value="ECO:0007669"/>
    <property type="project" value="TreeGrafter"/>
</dbReference>
<dbReference type="AlphaFoldDB" id="A0A8T0JV69"/>
<sequence>MASSSGRETSSGSSTIQNSGSEEDVEAQMDQRKRKRMTSNRESARKYRMRKQRHLEGLVATVAQLKNENQRISQSINIANQRMKNSEIDNSVLRAEMTKTLTEESEKQRWMETLREAASISGIVVLNSRNESEAIKSIIENVTLYGRRPEKDINSVECSLSSFVGIIEARLSWSFDNPDKEENHPMLPVFSRSLTPSSSLY</sequence>
<dbReference type="GO" id="GO:0003700">
    <property type="term" value="F:DNA-binding transcription factor activity"/>
    <property type="evidence" value="ECO:0007669"/>
    <property type="project" value="InterPro"/>
</dbReference>
<dbReference type="PROSITE" id="PS50217">
    <property type="entry name" value="BZIP"/>
    <property type="match status" value="1"/>
</dbReference>
<evidence type="ECO:0000256" key="1">
    <source>
        <dbReference type="ARBA" id="ARBA00004123"/>
    </source>
</evidence>
<feature type="domain" description="BZIP" evidence="8">
    <location>
        <begin position="30"/>
        <end position="77"/>
    </location>
</feature>
<proteinExistence type="predicted"/>
<feature type="coiled-coil region" evidence="6">
    <location>
        <begin position="55"/>
        <end position="82"/>
    </location>
</feature>
<dbReference type="EMBL" id="JABFOF010000009">
    <property type="protein sequence ID" value="KAG2380769.1"/>
    <property type="molecule type" value="Genomic_DNA"/>
</dbReference>
<comment type="subcellular location">
    <subcellularLocation>
        <location evidence="1">Nucleus</location>
    </subcellularLocation>
</comment>
<evidence type="ECO:0000259" key="8">
    <source>
        <dbReference type="PROSITE" id="PS50217"/>
    </source>
</evidence>
<dbReference type="InterPro" id="IPR046347">
    <property type="entry name" value="bZIP_sf"/>
</dbReference>
<evidence type="ECO:0000256" key="6">
    <source>
        <dbReference type="SAM" id="Coils"/>
    </source>
</evidence>
<keyword evidence="6" id="KW-0175">Coiled coil</keyword>